<dbReference type="Gene3D" id="3.20.120.10">
    <property type="entry name" value="Hydrophobin"/>
    <property type="match status" value="1"/>
</dbReference>
<sequence>MKSFIVATLLVAGALAAPSSDVKAVKRQAALCPAGLESTPQCCATDVLGIADLDCANPPSIPTDAASFTAVCAGIGQRARCCAIPIAGQDLLCTSPV</sequence>
<comment type="caution">
    <text evidence="5">The sequence shown here is derived from an EMBL/GenBank/DDBJ whole genome shotgun (WGS) entry which is preliminary data.</text>
</comment>
<dbReference type="Pfam" id="PF06766">
    <property type="entry name" value="Hydrophobin_2"/>
    <property type="match status" value="1"/>
</dbReference>
<evidence type="ECO:0008006" key="7">
    <source>
        <dbReference type="Google" id="ProtNLM"/>
    </source>
</evidence>
<evidence type="ECO:0000256" key="1">
    <source>
        <dbReference type="ARBA" id="ARBA00004196"/>
    </source>
</evidence>
<dbReference type="Proteomes" id="UP000034112">
    <property type="component" value="Unassembled WGS sequence"/>
</dbReference>
<feature type="signal peptide" evidence="4">
    <location>
        <begin position="1"/>
        <end position="16"/>
    </location>
</feature>
<name>A0A0F9XKB3_TRIHA</name>
<reference evidence="6" key="1">
    <citation type="journal article" date="2015" name="Genome Announc.">
        <title>Draft whole-genome sequence of the biocontrol agent Trichoderma harzianum T6776.</title>
        <authorList>
            <person name="Baroncelli R."/>
            <person name="Piaggeschi G."/>
            <person name="Fiorini L."/>
            <person name="Bertolini E."/>
            <person name="Zapparata A."/>
            <person name="Pe M.E."/>
            <person name="Sarrocco S."/>
            <person name="Vannacci G."/>
        </authorList>
    </citation>
    <scope>NUCLEOTIDE SEQUENCE [LARGE SCALE GENOMIC DNA]</scope>
    <source>
        <strain evidence="6">T6776</strain>
    </source>
</reference>
<gene>
    <name evidence="5" type="ORF">THAR02_07024</name>
</gene>
<dbReference type="InterPro" id="IPR036686">
    <property type="entry name" value="Class_II_Hydrophobin_sf"/>
</dbReference>
<proteinExistence type="inferred from homology"/>
<dbReference type="OrthoDB" id="4500971at2759"/>
<dbReference type="SMR" id="A0A0F9XKB3"/>
<accession>A0A0F9XKB3</accession>
<dbReference type="SUPFAM" id="SSF101751">
    <property type="entry name" value="Hydrophobin II, HfbII"/>
    <property type="match status" value="1"/>
</dbReference>
<keyword evidence="4" id="KW-0732">Signal</keyword>
<dbReference type="PANTHER" id="PTHR42341:SF1">
    <property type="entry name" value="HYDROPHOBIN"/>
    <property type="match status" value="1"/>
</dbReference>
<dbReference type="InterPro" id="IPR010636">
    <property type="entry name" value="Class_II_hydrophobin"/>
</dbReference>
<dbReference type="AlphaFoldDB" id="A0A0F9XKB3"/>
<evidence type="ECO:0000256" key="3">
    <source>
        <dbReference type="ARBA" id="ARBA00023157"/>
    </source>
</evidence>
<evidence type="ECO:0000313" key="5">
    <source>
        <dbReference type="EMBL" id="KKP00878.1"/>
    </source>
</evidence>
<feature type="chain" id="PRO_5002529988" description="Hydrophobin" evidence="4">
    <location>
        <begin position="17"/>
        <end position="97"/>
    </location>
</feature>
<dbReference type="CDD" id="cd23508">
    <property type="entry name" value="hydrophobin_II"/>
    <property type="match status" value="1"/>
</dbReference>
<dbReference type="OMA" id="LCETPTG"/>
<dbReference type="EMBL" id="JOKZ01000225">
    <property type="protein sequence ID" value="KKP00878.1"/>
    <property type="molecule type" value="Genomic_DNA"/>
</dbReference>
<evidence type="ECO:0000256" key="2">
    <source>
        <dbReference type="ARBA" id="ARBA00009576"/>
    </source>
</evidence>
<organism evidence="5 6">
    <name type="scientific">Trichoderma harzianum</name>
    <name type="common">Hypocrea lixii</name>
    <dbReference type="NCBI Taxonomy" id="5544"/>
    <lineage>
        <taxon>Eukaryota</taxon>
        <taxon>Fungi</taxon>
        <taxon>Dikarya</taxon>
        <taxon>Ascomycota</taxon>
        <taxon>Pezizomycotina</taxon>
        <taxon>Sordariomycetes</taxon>
        <taxon>Hypocreomycetidae</taxon>
        <taxon>Hypocreales</taxon>
        <taxon>Hypocreaceae</taxon>
        <taxon>Trichoderma</taxon>
    </lineage>
</organism>
<dbReference type="PANTHER" id="PTHR42341">
    <property type="entry name" value="HYDROPHOBIN"/>
    <property type="match status" value="1"/>
</dbReference>
<comment type="subcellular location">
    <subcellularLocation>
        <location evidence="1">Cell envelope</location>
    </subcellularLocation>
</comment>
<protein>
    <recommendedName>
        <fullName evidence="7">Hydrophobin</fullName>
    </recommendedName>
</protein>
<dbReference type="GO" id="GO:0005576">
    <property type="term" value="C:extracellular region"/>
    <property type="evidence" value="ECO:0007669"/>
    <property type="project" value="InterPro"/>
</dbReference>
<evidence type="ECO:0000313" key="6">
    <source>
        <dbReference type="Proteomes" id="UP000034112"/>
    </source>
</evidence>
<comment type="similarity">
    <text evidence="2">Belongs to the cerato-ulmin hydrophobin family.</text>
</comment>
<keyword evidence="3" id="KW-1015">Disulfide bond</keyword>
<evidence type="ECO:0000256" key="4">
    <source>
        <dbReference type="SAM" id="SignalP"/>
    </source>
</evidence>